<dbReference type="RefSeq" id="XP_068353116.1">
    <property type="nucleotide sequence ID" value="XM_068509114.1"/>
</dbReference>
<keyword evidence="2" id="KW-1185">Reference proteome</keyword>
<comment type="caution">
    <text evidence="1">The sequence shown here is derived from an EMBL/GenBank/DDBJ whole genome shotgun (WGS) entry which is preliminary data.</text>
</comment>
<evidence type="ECO:0000313" key="1">
    <source>
        <dbReference type="EMBL" id="OHS99979.1"/>
    </source>
</evidence>
<dbReference type="AlphaFoldDB" id="A0A1J4JR40"/>
<gene>
    <name evidence="1" type="ORF">TRFO_33504</name>
</gene>
<proteinExistence type="predicted"/>
<dbReference type="VEuPathDB" id="TrichDB:TRFO_33504"/>
<organism evidence="1 2">
    <name type="scientific">Tritrichomonas foetus</name>
    <dbReference type="NCBI Taxonomy" id="1144522"/>
    <lineage>
        <taxon>Eukaryota</taxon>
        <taxon>Metamonada</taxon>
        <taxon>Parabasalia</taxon>
        <taxon>Tritrichomonadida</taxon>
        <taxon>Tritrichomonadidae</taxon>
        <taxon>Tritrichomonas</taxon>
    </lineage>
</organism>
<dbReference type="OrthoDB" id="10550352at2759"/>
<reference evidence="1" key="1">
    <citation type="submission" date="2016-10" db="EMBL/GenBank/DDBJ databases">
        <authorList>
            <person name="Benchimol M."/>
            <person name="Almeida L.G."/>
            <person name="Vasconcelos A.T."/>
            <person name="Perreira-Neves A."/>
            <person name="Rosa I.A."/>
            <person name="Tasca T."/>
            <person name="Bogo M.R."/>
            <person name="de Souza W."/>
        </authorList>
    </citation>
    <scope>NUCLEOTIDE SEQUENCE [LARGE SCALE GENOMIC DNA]</scope>
    <source>
        <strain evidence="1">K</strain>
    </source>
</reference>
<dbReference type="Proteomes" id="UP000179807">
    <property type="component" value="Unassembled WGS sequence"/>
</dbReference>
<dbReference type="GeneID" id="94843818"/>
<evidence type="ECO:0000313" key="2">
    <source>
        <dbReference type="Proteomes" id="UP000179807"/>
    </source>
</evidence>
<accession>A0A1J4JR40</accession>
<protein>
    <submittedName>
        <fullName evidence="1">Uncharacterized protein</fullName>
    </submittedName>
</protein>
<sequence length="751" mass="87298">MSFHEEFLKFQEEFSKVRSLIVAINSINSKAANDLNKEYIILNNSNALLSRIHYIAHSSADFSIEQLLFPLKGIEHMSVSNTIKLFENPNHKNKITYLIQHLKDHPEIFSQMIYFSLLTPFNHSLIGGQFDVFSEDDSIYFCFTTFPALYNFFMTKDDKNSAISLITNLFSLHLALHGPNFGKPHRFLSHFVSSFFLSTNPGFFFDSSVQPLIREFWPKLKAVQYKYQKVGDSLVRTEYWHQCIIFAAQLLRRMCENAPLMPTAARFLITEMSQIQTNGFPFVELFIFDSMFCDYLENKLFSDDPTLMHDICNVIRCCYPQDVISSPIYSMISLMNSQFLDTISINKLINAIKLDKFENDPLSLAISYCEEFSLFTPRDLTLFHRAITLFLNYVDDNSGLTEIVNNFQGVSKPTASNDNQYLMLKSWNDKSQSNKVKLVQTRQFDEIIDCLSTINSTKMPFTNASELSKMSLTYCSNFLTTMQKQRIDSINRDYDKNQNLNFLEALSTVKSNLENLRNFSSDISTSLFSIQSEKERNNNQFLNYLYLFMRWKLLPTMYELYPYDFNFNSKNIFAAKDEQTISRVYRAIEIHIDPLHLPKENDHLIRKTLVMMYIDQLDKMYDYQEHSTNSNLTILLKKYANSVLVGEEIPKSQKIISRKCIDLFKALNESSPPSHNLKITINAMRIVKNLEDKDLMLILSQSQNQAIFGLINFLRTYVSNTKMEKTIFSDEEATLVKRFIDVGLVLRTTKV</sequence>
<name>A0A1J4JR40_9EUKA</name>
<dbReference type="EMBL" id="MLAK01000978">
    <property type="protein sequence ID" value="OHS99979.1"/>
    <property type="molecule type" value="Genomic_DNA"/>
</dbReference>